<evidence type="ECO:0000313" key="2">
    <source>
        <dbReference type="Proteomes" id="UP000241762"/>
    </source>
</evidence>
<dbReference type="EMBL" id="CP027845">
    <property type="protein sequence ID" value="AVP88183.1"/>
    <property type="molecule type" value="Genomic_DNA"/>
</dbReference>
<keyword evidence="2" id="KW-1185">Reference proteome</keyword>
<gene>
    <name evidence="1" type="ORF">phytr_12590</name>
</gene>
<accession>A0A2P1PA90</accession>
<evidence type="ECO:0000313" key="1">
    <source>
        <dbReference type="EMBL" id="AVP88183.1"/>
    </source>
</evidence>
<reference evidence="1 2" key="1">
    <citation type="submission" date="2018-03" db="EMBL/GenBank/DDBJ databases">
        <title>A gene transfer event suggests a long-term partnership between eustigmatophyte algae and a novel lineage of endosymbiotic bacteria.</title>
        <authorList>
            <person name="Yurchenko T."/>
            <person name="Sevcikova T."/>
            <person name="Pribyl P."/>
            <person name="El Karkouri K."/>
            <person name="Klimes V."/>
            <person name="Amaral R."/>
            <person name="Zbrankova V."/>
            <person name="Kim E."/>
            <person name="Raoult D."/>
            <person name="Santos L.M.A."/>
            <person name="Elias M."/>
        </authorList>
    </citation>
    <scope>NUCLEOTIDE SEQUENCE [LARGE SCALE GENOMIC DNA]</scope>
    <source>
        <strain evidence="1">CCALA 838</strain>
    </source>
</reference>
<sequence length="47" mass="5212">MLGFKSFDSAEVNITGIENVRMIQKNQIIGSDNNISTFENFAMLMAA</sequence>
<organism evidence="1 2">
    <name type="scientific">Candidatus Phycorickettsia trachydisci</name>
    <dbReference type="NCBI Taxonomy" id="2115978"/>
    <lineage>
        <taxon>Bacteria</taxon>
        <taxon>Pseudomonadati</taxon>
        <taxon>Pseudomonadota</taxon>
        <taxon>Alphaproteobacteria</taxon>
        <taxon>Rickettsiales</taxon>
        <taxon>Rickettsiaceae</taxon>
        <taxon>Candidatus Phycorickettsia</taxon>
    </lineage>
</organism>
<name>A0A2P1PA90_9RICK</name>
<protein>
    <submittedName>
        <fullName evidence="1">Uncharacterized protein</fullName>
    </submittedName>
</protein>
<dbReference type="AlphaFoldDB" id="A0A2P1PA90"/>
<dbReference type="Proteomes" id="UP000241762">
    <property type="component" value="Chromosome"/>
</dbReference>
<dbReference type="KEGG" id="ptc:phytr_12590"/>
<proteinExistence type="predicted"/>